<dbReference type="InterPro" id="IPR053253">
    <property type="entry name" value="Sex_diff_modulator"/>
</dbReference>
<dbReference type="Proteomes" id="UP000007752">
    <property type="component" value="Chromosome 12"/>
</dbReference>
<evidence type="ECO:0000313" key="3">
    <source>
        <dbReference type="EMBL" id="EEE53025.1"/>
    </source>
</evidence>
<dbReference type="GO" id="GO:0008270">
    <property type="term" value="F:zinc ion binding"/>
    <property type="evidence" value="ECO:0007669"/>
    <property type="project" value="InterPro"/>
</dbReference>
<accession>B9GCL8</accession>
<feature type="compositionally biased region" description="Polar residues" evidence="1">
    <location>
        <begin position="52"/>
        <end position="64"/>
    </location>
</feature>
<dbReference type="PANTHER" id="PTHR33087">
    <property type="entry name" value="OS07G0539200 PROTEIN"/>
    <property type="match status" value="1"/>
</dbReference>
<protein>
    <recommendedName>
        <fullName evidence="2">CCHC-type domain-containing protein</fullName>
    </recommendedName>
</protein>
<dbReference type="PANTHER" id="PTHR33087:SF31">
    <property type="entry name" value="OS06G0482850 PROTEIN"/>
    <property type="match status" value="1"/>
</dbReference>
<feature type="domain" description="CCHC-type" evidence="2">
    <location>
        <begin position="284"/>
        <end position="300"/>
    </location>
</feature>
<proteinExistence type="predicted"/>
<dbReference type="Gene3D" id="4.10.60.10">
    <property type="entry name" value="Zinc finger, CCHC-type"/>
    <property type="match status" value="1"/>
</dbReference>
<organism evidence="3">
    <name type="scientific">Oryza sativa subsp. japonica</name>
    <name type="common">Rice</name>
    <dbReference type="NCBI Taxonomy" id="39947"/>
    <lineage>
        <taxon>Eukaryota</taxon>
        <taxon>Viridiplantae</taxon>
        <taxon>Streptophyta</taxon>
        <taxon>Embryophyta</taxon>
        <taxon>Tracheophyta</taxon>
        <taxon>Spermatophyta</taxon>
        <taxon>Magnoliopsida</taxon>
        <taxon>Liliopsida</taxon>
        <taxon>Poales</taxon>
        <taxon>Poaceae</taxon>
        <taxon>BOP clade</taxon>
        <taxon>Oryzoideae</taxon>
        <taxon>Oryzeae</taxon>
        <taxon>Oryzinae</taxon>
        <taxon>Oryza</taxon>
        <taxon>Oryza sativa</taxon>
    </lineage>
</organism>
<sequence length="765" mass="84968">MAPSPSLSPDTHPRHRRFRSSPEHLVGVFQASLASPTLETFPIPVPRHNPPLSAQTPSPKSPFSTHPDPPETIQISGIDSSTAASICLSPRLDSRFVTLRPQDPSKSSTLQDLPATAPLGALRLYSEVLAAPAPIPLAASSKSQQELSPPKIRSLAGRLNFPAAQPCSSVTERLNPVNLTDPDVGSQGAAPKDLRILKSGRKVQMPAQILSAVQHPRGSLDVSGSEWQEVKANRWRRSPAHSPDSTNQFQLQLSRARFLKHMEGKCFRCLRSDHRVIECREPLRCWFCMGIGHCASSCLKRKSFKSTATSQPLPQTSVESFPPLAPIRFPPKLLPRSALSSPSSMDDLSARPSQEPVVISATGEIERLRQKFSARSIVAWQVGHQGSNVDPNVFADDVHSAFRIRRSDIQITKFHPEDFFITCSSQNDRDAILRQPRLATKSGRVYLFCPWEEGLHGVPARFRYRARVCIEGIPMHARTEETAAKIIGRKCSINYVEEYSRRQNYNRTFDIWIWTDAPKFIPRSSTFSITNADEEGLPTDISLLDLEPHHNPPPDEPKEGWTYDILVHIDTLEDLHSKGQVAVLELLEKHLDPMLHEATIQHSLYSPDTSSPRIASPVFIPSSTQLGSGAADGVLGAAKNLQEFAASLSTPIQPAILPTPDVSSRRPCRNKVTLHSPQRHSERLARKRRFGTKIEHFAQEILAKNFGFLNDQTRFDENIEKLYVQHFKKPISPASMKIITTLVEKGGCEGIHLKTAKKKAAVVPM</sequence>
<dbReference type="InterPro" id="IPR036875">
    <property type="entry name" value="Znf_CCHC_sf"/>
</dbReference>
<reference evidence="3" key="1">
    <citation type="journal article" date="2005" name="PLoS Biol.">
        <title>The genomes of Oryza sativa: a history of duplications.</title>
        <authorList>
            <person name="Yu J."/>
            <person name="Wang J."/>
            <person name="Lin W."/>
            <person name="Li S."/>
            <person name="Li H."/>
            <person name="Zhou J."/>
            <person name="Ni P."/>
            <person name="Dong W."/>
            <person name="Hu S."/>
            <person name="Zeng C."/>
            <person name="Zhang J."/>
            <person name="Zhang Y."/>
            <person name="Li R."/>
            <person name="Xu Z."/>
            <person name="Li S."/>
            <person name="Li X."/>
            <person name="Zheng H."/>
            <person name="Cong L."/>
            <person name="Lin L."/>
            <person name="Yin J."/>
            <person name="Geng J."/>
            <person name="Li G."/>
            <person name="Shi J."/>
            <person name="Liu J."/>
            <person name="Lv H."/>
            <person name="Li J."/>
            <person name="Wang J."/>
            <person name="Deng Y."/>
            <person name="Ran L."/>
            <person name="Shi X."/>
            <person name="Wang X."/>
            <person name="Wu Q."/>
            <person name="Li C."/>
            <person name="Ren X."/>
            <person name="Wang J."/>
            <person name="Wang X."/>
            <person name="Li D."/>
            <person name="Liu D."/>
            <person name="Zhang X."/>
            <person name="Ji Z."/>
            <person name="Zhao W."/>
            <person name="Sun Y."/>
            <person name="Zhang Z."/>
            <person name="Bao J."/>
            <person name="Han Y."/>
            <person name="Dong L."/>
            <person name="Ji J."/>
            <person name="Chen P."/>
            <person name="Wu S."/>
            <person name="Liu J."/>
            <person name="Xiao Y."/>
            <person name="Bu D."/>
            <person name="Tan J."/>
            <person name="Yang L."/>
            <person name="Ye C."/>
            <person name="Zhang J."/>
            <person name="Xu J."/>
            <person name="Zhou Y."/>
            <person name="Yu Y."/>
            <person name="Zhang B."/>
            <person name="Zhuang S."/>
            <person name="Wei H."/>
            <person name="Liu B."/>
            <person name="Lei M."/>
            <person name="Yu H."/>
            <person name="Li Y."/>
            <person name="Xu H."/>
            <person name="Wei S."/>
            <person name="He X."/>
            <person name="Fang L."/>
            <person name="Zhang Z."/>
            <person name="Zhang Y."/>
            <person name="Huang X."/>
            <person name="Su Z."/>
            <person name="Tong W."/>
            <person name="Li J."/>
            <person name="Tong Z."/>
            <person name="Li S."/>
            <person name="Ye J."/>
            <person name="Wang L."/>
            <person name="Fang L."/>
            <person name="Lei T."/>
            <person name="Chen C."/>
            <person name="Chen H."/>
            <person name="Xu Z."/>
            <person name="Li H."/>
            <person name="Huang H."/>
            <person name="Zhang F."/>
            <person name="Xu H."/>
            <person name="Li N."/>
            <person name="Zhao C."/>
            <person name="Li S."/>
            <person name="Dong L."/>
            <person name="Huang Y."/>
            <person name="Li L."/>
            <person name="Xi Y."/>
            <person name="Qi Q."/>
            <person name="Li W."/>
            <person name="Zhang B."/>
            <person name="Hu W."/>
            <person name="Zhang Y."/>
            <person name="Tian X."/>
            <person name="Jiao Y."/>
            <person name="Liang X."/>
            <person name="Jin J."/>
            <person name="Gao L."/>
            <person name="Zheng W."/>
            <person name="Hao B."/>
            <person name="Liu S."/>
            <person name="Wang W."/>
            <person name="Yuan L."/>
            <person name="Cao M."/>
            <person name="McDermott J."/>
            <person name="Samudrala R."/>
            <person name="Wang J."/>
            <person name="Wong G.K."/>
            <person name="Yang H."/>
        </authorList>
    </citation>
    <scope>NUCLEOTIDE SEQUENCE [LARGE SCALE GENOMIC DNA]</scope>
</reference>
<evidence type="ECO:0000256" key="1">
    <source>
        <dbReference type="SAM" id="MobiDB-lite"/>
    </source>
</evidence>
<dbReference type="AlphaFoldDB" id="B9GCL8"/>
<feature type="region of interest" description="Disordered" evidence="1">
    <location>
        <begin position="39"/>
        <end position="73"/>
    </location>
</feature>
<feature type="domain" description="CCHC-type" evidence="2">
    <location>
        <begin position="265"/>
        <end position="281"/>
    </location>
</feature>
<dbReference type="SMART" id="SM00343">
    <property type="entry name" value="ZnF_C2HC"/>
    <property type="match status" value="2"/>
</dbReference>
<dbReference type="EMBL" id="CM000149">
    <property type="protein sequence ID" value="EEE53025.1"/>
    <property type="molecule type" value="Genomic_DNA"/>
</dbReference>
<dbReference type="SUPFAM" id="SSF57756">
    <property type="entry name" value="Retrovirus zinc finger-like domains"/>
    <property type="match status" value="1"/>
</dbReference>
<feature type="region of interest" description="Disordered" evidence="1">
    <location>
        <begin position="1"/>
        <end position="23"/>
    </location>
</feature>
<gene>
    <name evidence="3" type="ORF">OsJ_35741</name>
</gene>
<name>B9GCL8_ORYSJ</name>
<dbReference type="GO" id="GO:0003676">
    <property type="term" value="F:nucleic acid binding"/>
    <property type="evidence" value="ECO:0007669"/>
    <property type="project" value="InterPro"/>
</dbReference>
<dbReference type="InterPro" id="IPR001878">
    <property type="entry name" value="Znf_CCHC"/>
</dbReference>
<evidence type="ECO:0000259" key="2">
    <source>
        <dbReference type="SMART" id="SM00343"/>
    </source>
</evidence>
<reference evidence="3" key="2">
    <citation type="submission" date="2008-12" db="EMBL/GenBank/DDBJ databases">
        <title>Improved gene annotation of the rice (Oryza sativa) genomes.</title>
        <authorList>
            <person name="Wang J."/>
            <person name="Li R."/>
            <person name="Fan W."/>
            <person name="Huang Q."/>
            <person name="Zhang J."/>
            <person name="Zhou Y."/>
            <person name="Hu Y."/>
            <person name="Zi S."/>
            <person name="Li J."/>
            <person name="Ni P."/>
            <person name="Zheng H."/>
            <person name="Zhang Y."/>
            <person name="Zhao M."/>
            <person name="Hao Q."/>
            <person name="McDermott J."/>
            <person name="Samudrala R."/>
            <person name="Kristiansen K."/>
            <person name="Wong G.K.-S."/>
        </authorList>
    </citation>
    <scope>NUCLEOTIDE SEQUENCE</scope>
</reference>